<dbReference type="Gene3D" id="3.40.50.1820">
    <property type="entry name" value="alpha/beta hydrolase"/>
    <property type="match status" value="1"/>
</dbReference>
<sequence>MRLFMNRFVCLIAVLFIFIVAACQPDDVKPDPVLIQSAPMASYSNAVLKTLKAPNDSLVYTPGSYSLVMQRLTYYTTLEDGTRVTASGVVYLPTQATGGQSMPLLGYQHPTAFSNTEVPSGYDYATPTFSYPIYFATHGYIVACPDYVGYGDASGIAHPYENRASLAHASVDMLRATKEWLQQRTDQANASQAGATKLWNGQLFLAGFSEGGYATLSAQQLIEQQYADQLPLTSTSCGSGPYAMASFFDYITHQTTPSAGVVNYLYVWQTMVYNKLYNGNKPLNYYFKSPYAEQLTTSLDSARSFTVSFDQLCTDQFRADVRNSTSTFGKALLTNDLTNWAAQGRTYLIHSDEDEVIPYFISQQTCARMQKQGASQISLVTLKKLKHVPSEVLFMRRSLELFESMKTKN</sequence>
<feature type="chain" id="PRO_5015734981" evidence="1">
    <location>
        <begin position="22"/>
        <end position="409"/>
    </location>
</feature>
<dbReference type="PANTHER" id="PTHR34853:SF1">
    <property type="entry name" value="LIPASE 5"/>
    <property type="match status" value="1"/>
</dbReference>
<dbReference type="PIRSF" id="PIRSF029171">
    <property type="entry name" value="Esterase_LipA"/>
    <property type="match status" value="1"/>
</dbReference>
<feature type="signal peptide" evidence="1">
    <location>
        <begin position="1"/>
        <end position="21"/>
    </location>
</feature>
<dbReference type="PROSITE" id="PS51257">
    <property type="entry name" value="PROKAR_LIPOPROTEIN"/>
    <property type="match status" value="1"/>
</dbReference>
<dbReference type="AlphaFoldDB" id="A0A2T0T0V1"/>
<dbReference type="Gene3D" id="1.10.260.160">
    <property type="match status" value="1"/>
</dbReference>
<reference evidence="2 3" key="1">
    <citation type="submission" date="2018-03" db="EMBL/GenBank/DDBJ databases">
        <title>Genomic Encyclopedia of Archaeal and Bacterial Type Strains, Phase II (KMG-II): from individual species to whole genera.</title>
        <authorList>
            <person name="Goeker M."/>
        </authorList>
    </citation>
    <scope>NUCLEOTIDE SEQUENCE [LARGE SCALE GENOMIC DNA]</scope>
    <source>
        <strain evidence="2 3">DSM 28354</strain>
    </source>
</reference>
<organism evidence="2 3">
    <name type="scientific">Spirosoma oryzae</name>
    <dbReference type="NCBI Taxonomy" id="1469603"/>
    <lineage>
        <taxon>Bacteria</taxon>
        <taxon>Pseudomonadati</taxon>
        <taxon>Bacteroidota</taxon>
        <taxon>Cytophagia</taxon>
        <taxon>Cytophagales</taxon>
        <taxon>Cytophagaceae</taxon>
        <taxon>Spirosoma</taxon>
    </lineage>
</organism>
<protein>
    <submittedName>
        <fullName evidence="2">Secretory lipase</fullName>
    </submittedName>
</protein>
<dbReference type="SUPFAM" id="SSF53474">
    <property type="entry name" value="alpha/beta-Hydrolases"/>
    <property type="match status" value="1"/>
</dbReference>
<dbReference type="InterPro" id="IPR029058">
    <property type="entry name" value="AB_hydrolase_fold"/>
</dbReference>
<gene>
    <name evidence="2" type="ORF">CLV58_108182</name>
</gene>
<dbReference type="GO" id="GO:0016042">
    <property type="term" value="P:lipid catabolic process"/>
    <property type="evidence" value="ECO:0007669"/>
    <property type="project" value="InterPro"/>
</dbReference>
<accession>A0A2T0T0V1</accession>
<dbReference type="Pfam" id="PF03583">
    <property type="entry name" value="LIP"/>
    <property type="match status" value="1"/>
</dbReference>
<evidence type="ECO:0000313" key="3">
    <source>
        <dbReference type="Proteomes" id="UP000238375"/>
    </source>
</evidence>
<name>A0A2T0T0V1_9BACT</name>
<proteinExistence type="predicted"/>
<evidence type="ECO:0000256" key="1">
    <source>
        <dbReference type="SAM" id="SignalP"/>
    </source>
</evidence>
<dbReference type="PANTHER" id="PTHR34853">
    <property type="match status" value="1"/>
</dbReference>
<dbReference type="GO" id="GO:0004806">
    <property type="term" value="F:triacylglycerol lipase activity"/>
    <property type="evidence" value="ECO:0007669"/>
    <property type="project" value="InterPro"/>
</dbReference>
<keyword evidence="3" id="KW-1185">Reference proteome</keyword>
<dbReference type="Proteomes" id="UP000238375">
    <property type="component" value="Unassembled WGS sequence"/>
</dbReference>
<keyword evidence="1" id="KW-0732">Signal</keyword>
<dbReference type="EMBL" id="PVTE01000008">
    <property type="protein sequence ID" value="PRY39292.1"/>
    <property type="molecule type" value="Genomic_DNA"/>
</dbReference>
<dbReference type="InterPro" id="IPR005152">
    <property type="entry name" value="Lipase_secreted"/>
</dbReference>
<comment type="caution">
    <text evidence="2">The sequence shown here is derived from an EMBL/GenBank/DDBJ whole genome shotgun (WGS) entry which is preliminary data.</text>
</comment>
<evidence type="ECO:0000313" key="2">
    <source>
        <dbReference type="EMBL" id="PRY39292.1"/>
    </source>
</evidence>